<dbReference type="PANTHER" id="PTHR37422:SF13">
    <property type="entry name" value="LIPOPOLYSACCHARIDE BIOSYNTHESIS PROTEIN PA4999-RELATED"/>
    <property type="match status" value="1"/>
</dbReference>
<evidence type="ECO:0000313" key="8">
    <source>
        <dbReference type="Proteomes" id="UP001144256"/>
    </source>
</evidence>
<dbReference type="InterPro" id="IPR007016">
    <property type="entry name" value="O-antigen_ligase-rel_domated"/>
</dbReference>
<feature type="domain" description="O-antigen ligase-related" evidence="6">
    <location>
        <begin position="186"/>
        <end position="337"/>
    </location>
</feature>
<keyword evidence="8" id="KW-1185">Reference proteome</keyword>
<comment type="subcellular location">
    <subcellularLocation>
        <location evidence="1">Membrane</location>
        <topology evidence="1">Multi-pass membrane protein</topology>
    </subcellularLocation>
</comment>
<dbReference type="InterPro" id="IPR051533">
    <property type="entry name" value="WaaL-like"/>
</dbReference>
<evidence type="ECO:0000256" key="5">
    <source>
        <dbReference type="SAM" id="Phobius"/>
    </source>
</evidence>
<keyword evidence="4 5" id="KW-0472">Membrane</keyword>
<evidence type="ECO:0000313" key="7">
    <source>
        <dbReference type="EMBL" id="GKX31760.1"/>
    </source>
</evidence>
<organism evidence="7 8">
    <name type="scientific">Vallitalea longa</name>
    <dbReference type="NCBI Taxonomy" id="2936439"/>
    <lineage>
        <taxon>Bacteria</taxon>
        <taxon>Bacillati</taxon>
        <taxon>Bacillota</taxon>
        <taxon>Clostridia</taxon>
        <taxon>Lachnospirales</taxon>
        <taxon>Vallitaleaceae</taxon>
        <taxon>Vallitalea</taxon>
    </lineage>
</organism>
<dbReference type="GO" id="GO:0016020">
    <property type="term" value="C:membrane"/>
    <property type="evidence" value="ECO:0007669"/>
    <property type="project" value="UniProtKB-SubCell"/>
</dbReference>
<sequence length="405" mass="47579">MKKTIKTTHTYTIEFLLTIILLFTMYTDMTTQGIYYSKFVIIGITLLICGIKYKKIYYDKSIYIYFLFLVVVCASGIYGIRNDVFVGNIITLICCLVLLIIIPLIINTQQRLDIFMICIILFGFIMSIYSISLTDFNRLMEGTYYASNVLLKKIGNRNAVAMLIGFSFNMSVYRLLYKKEYKNIFCLVVMFLAILLTGSRKGVIFCVIPISLNLFIIILNTKKIKKKIRYLIMFVFLFITTYYALFNIDFLYNNIGWRIDSIFKNIFFNEVSLEGSFNVRKTMIKLGLEYFKERPIFGHGIENFRYLYGWQSGHETYSHNNYIELLVDNGLVGFLLYYLFYISIIIKTNINRIKSKIKNEKDYYVFCISLLLCMLIIDWGLISYKWYPNYLMLALALIKTKSSVK</sequence>
<dbReference type="PANTHER" id="PTHR37422">
    <property type="entry name" value="TEICHURONIC ACID BIOSYNTHESIS PROTEIN TUAE"/>
    <property type="match status" value="1"/>
</dbReference>
<feature type="transmembrane region" description="Helical" evidence="5">
    <location>
        <begin position="154"/>
        <end position="173"/>
    </location>
</feature>
<feature type="transmembrane region" description="Helical" evidence="5">
    <location>
        <begin position="62"/>
        <end position="80"/>
    </location>
</feature>
<evidence type="ECO:0000256" key="2">
    <source>
        <dbReference type="ARBA" id="ARBA00022692"/>
    </source>
</evidence>
<dbReference type="RefSeq" id="WP_281819048.1">
    <property type="nucleotide sequence ID" value="NZ_BRLB01000021.1"/>
</dbReference>
<evidence type="ECO:0000256" key="4">
    <source>
        <dbReference type="ARBA" id="ARBA00023136"/>
    </source>
</evidence>
<protein>
    <recommendedName>
        <fullName evidence="6">O-antigen ligase-related domain-containing protein</fullName>
    </recommendedName>
</protein>
<keyword evidence="2 5" id="KW-0812">Transmembrane</keyword>
<keyword evidence="3 5" id="KW-1133">Transmembrane helix</keyword>
<feature type="transmembrane region" description="Helical" evidence="5">
    <location>
        <begin position="180"/>
        <end position="196"/>
    </location>
</feature>
<proteinExistence type="predicted"/>
<evidence type="ECO:0000256" key="3">
    <source>
        <dbReference type="ARBA" id="ARBA00022989"/>
    </source>
</evidence>
<feature type="transmembrane region" description="Helical" evidence="5">
    <location>
        <begin position="228"/>
        <end position="246"/>
    </location>
</feature>
<dbReference type="Proteomes" id="UP001144256">
    <property type="component" value="Unassembled WGS sequence"/>
</dbReference>
<feature type="transmembrane region" description="Helical" evidence="5">
    <location>
        <begin position="33"/>
        <end position="50"/>
    </location>
</feature>
<accession>A0A9W5YFV9</accession>
<feature type="transmembrane region" description="Helical" evidence="5">
    <location>
        <begin position="9"/>
        <end position="27"/>
    </location>
</feature>
<dbReference type="AlphaFoldDB" id="A0A9W5YFV9"/>
<feature type="transmembrane region" description="Helical" evidence="5">
    <location>
        <begin position="331"/>
        <end position="350"/>
    </location>
</feature>
<gene>
    <name evidence="7" type="ORF">SH1V18_42400</name>
</gene>
<feature type="transmembrane region" description="Helical" evidence="5">
    <location>
        <begin position="114"/>
        <end position="134"/>
    </location>
</feature>
<reference evidence="7" key="1">
    <citation type="submission" date="2022-06" db="EMBL/GenBank/DDBJ databases">
        <title>Vallitalea longa sp. nov., an anaerobic bacterium isolated from marine sediment.</title>
        <authorList>
            <person name="Hirano S."/>
            <person name="Terahara T."/>
            <person name="Mori K."/>
            <person name="Hamada M."/>
            <person name="Matsumoto R."/>
            <person name="Kobayashi T."/>
        </authorList>
    </citation>
    <scope>NUCLEOTIDE SEQUENCE</scope>
    <source>
        <strain evidence="7">SH18-1</strain>
    </source>
</reference>
<feature type="transmembrane region" description="Helical" evidence="5">
    <location>
        <begin position="362"/>
        <end position="382"/>
    </location>
</feature>
<evidence type="ECO:0000256" key="1">
    <source>
        <dbReference type="ARBA" id="ARBA00004141"/>
    </source>
</evidence>
<comment type="caution">
    <text evidence="7">The sequence shown here is derived from an EMBL/GenBank/DDBJ whole genome shotgun (WGS) entry which is preliminary data.</text>
</comment>
<evidence type="ECO:0000259" key="6">
    <source>
        <dbReference type="Pfam" id="PF04932"/>
    </source>
</evidence>
<feature type="transmembrane region" description="Helical" evidence="5">
    <location>
        <begin position="86"/>
        <end position="107"/>
    </location>
</feature>
<dbReference type="Pfam" id="PF04932">
    <property type="entry name" value="Wzy_C"/>
    <property type="match status" value="1"/>
</dbReference>
<name>A0A9W5YFV9_9FIRM</name>
<feature type="transmembrane region" description="Helical" evidence="5">
    <location>
        <begin position="202"/>
        <end position="221"/>
    </location>
</feature>
<dbReference type="EMBL" id="BRLB01000021">
    <property type="protein sequence ID" value="GKX31760.1"/>
    <property type="molecule type" value="Genomic_DNA"/>
</dbReference>